<evidence type="ECO:0000313" key="2">
    <source>
        <dbReference type="EMBL" id="EKE26885.1"/>
    </source>
</evidence>
<dbReference type="AlphaFoldDB" id="K2GU58"/>
<dbReference type="InterPro" id="IPR017927">
    <property type="entry name" value="FAD-bd_FR_type"/>
</dbReference>
<dbReference type="Gene3D" id="3.40.50.80">
    <property type="entry name" value="Nucleotide-binding domain of ferredoxin-NADP reductase (FNR) module"/>
    <property type="match status" value="1"/>
</dbReference>
<dbReference type="PANTHER" id="PTHR47354:SF5">
    <property type="entry name" value="PROTEIN RFBI"/>
    <property type="match status" value="1"/>
</dbReference>
<feature type="domain" description="FAD-binding FR-type" evidence="1">
    <location>
        <begin position="1"/>
        <end position="94"/>
    </location>
</feature>
<dbReference type="InterPro" id="IPR050415">
    <property type="entry name" value="MRET"/>
</dbReference>
<dbReference type="GO" id="GO:0016491">
    <property type="term" value="F:oxidoreductase activity"/>
    <property type="evidence" value="ECO:0007669"/>
    <property type="project" value="InterPro"/>
</dbReference>
<dbReference type="EMBL" id="AMFJ01000649">
    <property type="protein sequence ID" value="EKE26885.1"/>
    <property type="molecule type" value="Genomic_DNA"/>
</dbReference>
<gene>
    <name evidence="2" type="ORF">ACD_4C00133G0013</name>
</gene>
<dbReference type="Pfam" id="PF00175">
    <property type="entry name" value="NAD_binding_1"/>
    <property type="match status" value="1"/>
</dbReference>
<dbReference type="InterPro" id="IPR001433">
    <property type="entry name" value="OxRdtase_FAD/NAD-bd"/>
</dbReference>
<dbReference type="InterPro" id="IPR039261">
    <property type="entry name" value="FNR_nucleotide-bd"/>
</dbReference>
<sequence>MNTLKLIKKTKLTHDVYELVFDWEEHNVLPGQFITFVLPSWLRRAYSISFQTWRNYEFIVKRLENWRWWSKQLCDIEIWTELPYIWPVWHFVLKNNEDNKLFIWTWTWFAPLYFQFKKALDNWIKSSLYFIFWVRNINDIFYEKELNFLKNKYTNFDFELFLSKEEKDWTSKWYVTEFLNPENIKSFSEFYICWSSVMVECSRKLLEETWVKSDKIYFEKY</sequence>
<proteinExistence type="predicted"/>
<comment type="caution">
    <text evidence="2">The sequence shown here is derived from an EMBL/GenBank/DDBJ whole genome shotgun (WGS) entry which is preliminary data.</text>
</comment>
<evidence type="ECO:0000259" key="1">
    <source>
        <dbReference type="PROSITE" id="PS51384"/>
    </source>
</evidence>
<dbReference type="SUPFAM" id="SSF63380">
    <property type="entry name" value="Riboflavin synthase domain-like"/>
    <property type="match status" value="1"/>
</dbReference>
<dbReference type="InterPro" id="IPR017938">
    <property type="entry name" value="Riboflavin_synthase-like_b-brl"/>
</dbReference>
<dbReference type="PANTHER" id="PTHR47354">
    <property type="entry name" value="NADH OXIDOREDUCTASE HCR"/>
    <property type="match status" value="1"/>
</dbReference>
<protein>
    <submittedName>
        <fullName evidence="2">Oxidoreductase FAD/NAD(P)-binding protein</fullName>
    </submittedName>
</protein>
<dbReference type="Gene3D" id="2.40.30.10">
    <property type="entry name" value="Translation factors"/>
    <property type="match status" value="1"/>
</dbReference>
<dbReference type="PROSITE" id="PS51384">
    <property type="entry name" value="FAD_FR"/>
    <property type="match status" value="1"/>
</dbReference>
<name>K2GU58_9BACT</name>
<accession>K2GU58</accession>
<reference evidence="2" key="1">
    <citation type="journal article" date="2012" name="Science">
        <title>Fermentation, hydrogen, and sulfur metabolism in multiple uncultivated bacterial phyla.</title>
        <authorList>
            <person name="Wrighton K.C."/>
            <person name="Thomas B.C."/>
            <person name="Sharon I."/>
            <person name="Miller C.S."/>
            <person name="Castelle C.J."/>
            <person name="VerBerkmoes N.C."/>
            <person name="Wilkins M.J."/>
            <person name="Hettich R.L."/>
            <person name="Lipton M.S."/>
            <person name="Williams K.H."/>
            <person name="Long P.E."/>
            <person name="Banfield J.F."/>
        </authorList>
    </citation>
    <scope>NUCLEOTIDE SEQUENCE [LARGE SCALE GENOMIC DNA]</scope>
</reference>
<dbReference type="SUPFAM" id="SSF52343">
    <property type="entry name" value="Ferredoxin reductase-like, C-terminal NADP-linked domain"/>
    <property type="match status" value="1"/>
</dbReference>
<organism evidence="2">
    <name type="scientific">uncultured bacterium</name>
    <name type="common">gcode 4</name>
    <dbReference type="NCBI Taxonomy" id="1234023"/>
    <lineage>
        <taxon>Bacteria</taxon>
        <taxon>environmental samples</taxon>
    </lineage>
</organism>